<name>A0ACB9IQ58_9ASTR</name>
<evidence type="ECO:0000313" key="1">
    <source>
        <dbReference type="EMBL" id="KAI3810149.1"/>
    </source>
</evidence>
<organism evidence="1 2">
    <name type="scientific">Smallanthus sonchifolius</name>
    <dbReference type="NCBI Taxonomy" id="185202"/>
    <lineage>
        <taxon>Eukaryota</taxon>
        <taxon>Viridiplantae</taxon>
        <taxon>Streptophyta</taxon>
        <taxon>Embryophyta</taxon>
        <taxon>Tracheophyta</taxon>
        <taxon>Spermatophyta</taxon>
        <taxon>Magnoliopsida</taxon>
        <taxon>eudicotyledons</taxon>
        <taxon>Gunneridae</taxon>
        <taxon>Pentapetalae</taxon>
        <taxon>asterids</taxon>
        <taxon>campanulids</taxon>
        <taxon>Asterales</taxon>
        <taxon>Asteraceae</taxon>
        <taxon>Asteroideae</taxon>
        <taxon>Heliantheae alliance</taxon>
        <taxon>Millerieae</taxon>
        <taxon>Smallanthus</taxon>
    </lineage>
</organism>
<comment type="caution">
    <text evidence="1">The sequence shown here is derived from an EMBL/GenBank/DDBJ whole genome shotgun (WGS) entry which is preliminary data.</text>
</comment>
<sequence length="140" mass="15291">MQPPDSFIPFAKLGPLLILVGPHSSALLRRASRSSTETRLHSTVSRTQLSPPPSDPSPVASRCRSYSGVSSAFRSVRSTVPRWSHGVDWKSPATLTSQIRTAASPLLDRFHRTLATMGLNRIFSKEALPVVYNQSGKCYG</sequence>
<dbReference type="Proteomes" id="UP001056120">
    <property type="component" value="Linkage Group LG07"/>
</dbReference>
<reference evidence="2" key="1">
    <citation type="journal article" date="2022" name="Mol. Ecol. Resour.">
        <title>The genomes of chicory, endive, great burdock and yacon provide insights into Asteraceae palaeo-polyploidization history and plant inulin production.</title>
        <authorList>
            <person name="Fan W."/>
            <person name="Wang S."/>
            <person name="Wang H."/>
            <person name="Wang A."/>
            <person name="Jiang F."/>
            <person name="Liu H."/>
            <person name="Zhao H."/>
            <person name="Xu D."/>
            <person name="Zhang Y."/>
        </authorList>
    </citation>
    <scope>NUCLEOTIDE SEQUENCE [LARGE SCALE GENOMIC DNA]</scope>
    <source>
        <strain evidence="2">cv. Yunnan</strain>
    </source>
</reference>
<dbReference type="EMBL" id="CM042024">
    <property type="protein sequence ID" value="KAI3810149.1"/>
    <property type="molecule type" value="Genomic_DNA"/>
</dbReference>
<reference evidence="1 2" key="2">
    <citation type="journal article" date="2022" name="Mol. Ecol. Resour.">
        <title>The genomes of chicory, endive, great burdock and yacon provide insights into Asteraceae paleo-polyploidization history and plant inulin production.</title>
        <authorList>
            <person name="Fan W."/>
            <person name="Wang S."/>
            <person name="Wang H."/>
            <person name="Wang A."/>
            <person name="Jiang F."/>
            <person name="Liu H."/>
            <person name="Zhao H."/>
            <person name="Xu D."/>
            <person name="Zhang Y."/>
        </authorList>
    </citation>
    <scope>NUCLEOTIDE SEQUENCE [LARGE SCALE GENOMIC DNA]</scope>
    <source>
        <strain evidence="2">cv. Yunnan</strain>
        <tissue evidence="1">Leaves</tissue>
    </source>
</reference>
<gene>
    <name evidence="1" type="ORF">L1987_19759</name>
</gene>
<accession>A0ACB9IQ58</accession>
<protein>
    <submittedName>
        <fullName evidence="1">Uncharacterized protein</fullName>
    </submittedName>
</protein>
<proteinExistence type="predicted"/>
<keyword evidence="2" id="KW-1185">Reference proteome</keyword>
<evidence type="ECO:0000313" key="2">
    <source>
        <dbReference type="Proteomes" id="UP001056120"/>
    </source>
</evidence>